<dbReference type="HOGENOM" id="CLU_3222444_0_0_11"/>
<accession>S5VK23</accession>
<reference evidence="1 2" key="2">
    <citation type="journal article" date="2013" name="J. Biotechnol.">
        <title>Complete genome sequence of the kirromycin producer Streptomyces collinus Tu 365 consisting of a linear chromosome and two linear plasmids.</title>
        <authorList>
            <person name="Ruckert C."/>
            <person name="Szczepanowski R."/>
            <person name="Albersmeier A."/>
            <person name="Goesmann A."/>
            <person name="Iftime D."/>
            <person name="Musiol E.M."/>
            <person name="Blin K."/>
            <person name="Wohlleben W."/>
            <person name="Puhler A."/>
            <person name="Kalinowski J."/>
            <person name="Weber T."/>
        </authorList>
    </citation>
    <scope>NUCLEOTIDE SEQUENCE [LARGE SCALE GENOMIC DNA]</scope>
    <source>
        <strain evidence="2">DSM 40733 / Tue 365</strain>
    </source>
</reference>
<reference evidence="2" key="1">
    <citation type="submission" date="2012-10" db="EMBL/GenBank/DDBJ databases">
        <title>The complete genome sequence of Streptomyces collinus Tu 365.</title>
        <authorList>
            <person name="Ruckert C."/>
            <person name="Szczepanowski R."/>
            <person name="Goesmann A."/>
            <person name="Pross E.K."/>
            <person name="Musiol E.M."/>
            <person name="Blin K."/>
            <person name="Wohlleben W."/>
            <person name="Puhler A."/>
            <person name="Weber T."/>
            <person name="Kalinowski J."/>
        </authorList>
    </citation>
    <scope>NUCLEOTIDE SEQUENCE [LARGE SCALE GENOMIC DNA]</scope>
    <source>
        <strain evidence="2">DSM 40733 / Tue 365</strain>
    </source>
</reference>
<organism evidence="1 2">
    <name type="scientific">Streptomyces collinus (strain DSM 40733 / Tue 365)</name>
    <dbReference type="NCBI Taxonomy" id="1214242"/>
    <lineage>
        <taxon>Bacteria</taxon>
        <taxon>Bacillati</taxon>
        <taxon>Actinomycetota</taxon>
        <taxon>Actinomycetes</taxon>
        <taxon>Kitasatosporales</taxon>
        <taxon>Streptomycetaceae</taxon>
        <taxon>Streptomyces</taxon>
    </lineage>
</organism>
<dbReference type="EMBL" id="CP006259">
    <property type="protein sequence ID" value="AGS68805.1"/>
    <property type="molecule type" value="Genomic_DNA"/>
</dbReference>
<sequence length="44" mass="4652">MSRPPLFLDVDGPLNPFAARPECRPEGCATIRASVRPGRPCGSG</sequence>
<dbReference type="KEGG" id="sci:B446_09910"/>
<name>S5VK23_STRC3</name>
<dbReference type="RefSeq" id="WP_020939281.1">
    <property type="nucleotide sequence ID" value="NC_021985.1"/>
</dbReference>
<evidence type="ECO:0000313" key="1">
    <source>
        <dbReference type="EMBL" id="AGS68805.1"/>
    </source>
</evidence>
<dbReference type="AlphaFoldDB" id="S5VK23"/>
<evidence type="ECO:0000313" key="2">
    <source>
        <dbReference type="Proteomes" id="UP000015423"/>
    </source>
</evidence>
<gene>
    <name evidence="1" type="ORF">B446_09910</name>
</gene>
<proteinExistence type="predicted"/>
<keyword evidence="2" id="KW-1185">Reference proteome</keyword>
<dbReference type="STRING" id="1214242.B446_09910"/>
<dbReference type="Proteomes" id="UP000015423">
    <property type="component" value="Chromosome"/>
</dbReference>
<protein>
    <submittedName>
        <fullName evidence="1">Uncharacterized protein</fullName>
    </submittedName>
</protein>
<dbReference type="PATRIC" id="fig|1214242.5.peg.2044"/>